<proteinExistence type="predicted"/>
<comment type="subcellular location">
    <subcellularLocation>
        <location evidence="1">Nucleus</location>
    </subcellularLocation>
</comment>
<keyword evidence="2" id="KW-0805">Transcription regulation</keyword>
<dbReference type="AlphaFoldDB" id="A0A6L5BCY6"/>
<evidence type="ECO:0000256" key="5">
    <source>
        <dbReference type="ARBA" id="ARBA00023242"/>
    </source>
</evidence>
<evidence type="ECO:0008006" key="8">
    <source>
        <dbReference type="Google" id="ProtNLM"/>
    </source>
</evidence>
<dbReference type="Gene3D" id="2.40.330.10">
    <property type="entry name" value="DNA-binding pseudobarrel domain"/>
    <property type="match status" value="2"/>
</dbReference>
<reference evidence="6" key="1">
    <citation type="submission" date="2020-01" db="EMBL/GenBank/DDBJ databases">
        <title>The Celery Genome Sequence Reveals Sequential Paleo-tetraploidization, Resistance Gene Elimination, Karyotype Evolution, and Functional Innovation in Apiales.</title>
        <authorList>
            <person name="Song X."/>
        </authorList>
    </citation>
    <scope>NUCLEOTIDE SEQUENCE</scope>
    <source>
        <tissue evidence="6">Leaf</tissue>
    </source>
</reference>
<keyword evidence="7" id="KW-1185">Reference proteome</keyword>
<dbReference type="EMBL" id="WRXP01000941">
    <property type="protein sequence ID" value="KAF1002542.1"/>
    <property type="molecule type" value="Genomic_DNA"/>
</dbReference>
<name>A0A6L5BCY6_APIGR</name>
<evidence type="ECO:0000256" key="4">
    <source>
        <dbReference type="ARBA" id="ARBA00023163"/>
    </source>
</evidence>
<dbReference type="SUPFAM" id="SSF101936">
    <property type="entry name" value="DNA-binding pseudobarrel domain"/>
    <property type="match status" value="2"/>
</dbReference>
<keyword evidence="5" id="KW-0539">Nucleus</keyword>
<dbReference type="GO" id="GO:0005634">
    <property type="term" value="C:nucleus"/>
    <property type="evidence" value="ECO:0007669"/>
    <property type="project" value="UniProtKB-SubCell"/>
</dbReference>
<keyword evidence="3" id="KW-0238">DNA-binding</keyword>
<evidence type="ECO:0000256" key="2">
    <source>
        <dbReference type="ARBA" id="ARBA00023015"/>
    </source>
</evidence>
<protein>
    <recommendedName>
        <fullName evidence="8">TF-B3 domain-containing protein</fullName>
    </recommendedName>
</protein>
<sequence>MDLNPRFERRLRISECTSNAMRVPHAFCEKYGHRISSTVRVLVCNGYELWVNFDKVSEKFRGLGDFFHEFGMKSGNTLVFQYGGDFDVKVCILDIYGSEIQYPPMVHNLQTCAPSNVSIFEGGWSFVRYLGWGGKVCDSVYVPYEFDDQVGALIPERVDFVVSSGYKFIGKYCCSRNSLSHLTDLNGCTAFEIVIQKFHLLPHEHGVDILVEFKELSNHWLKKDHISTYVGIRCWLLEIRRRRDKCRCTINGGWLMFREDLHLDVGDTCTFQWRDDSIRNFNVVVQKRVVDLD</sequence>
<comment type="caution">
    <text evidence="6">The sequence shown here is derived from an EMBL/GenBank/DDBJ whole genome shotgun (WGS) entry which is preliminary data.</text>
</comment>
<evidence type="ECO:0000256" key="1">
    <source>
        <dbReference type="ARBA" id="ARBA00004123"/>
    </source>
</evidence>
<evidence type="ECO:0000313" key="6">
    <source>
        <dbReference type="EMBL" id="KAF1002542.1"/>
    </source>
</evidence>
<gene>
    <name evidence="6" type="ORF">AG4045_020643</name>
</gene>
<organism evidence="6 7">
    <name type="scientific">Apium graveolens</name>
    <name type="common">Celery</name>
    <dbReference type="NCBI Taxonomy" id="4045"/>
    <lineage>
        <taxon>Eukaryota</taxon>
        <taxon>Viridiplantae</taxon>
        <taxon>Streptophyta</taxon>
        <taxon>Embryophyta</taxon>
        <taxon>Tracheophyta</taxon>
        <taxon>Spermatophyta</taxon>
        <taxon>Magnoliopsida</taxon>
        <taxon>eudicotyledons</taxon>
        <taxon>Gunneridae</taxon>
        <taxon>Pentapetalae</taxon>
        <taxon>asterids</taxon>
        <taxon>campanulids</taxon>
        <taxon>Apiales</taxon>
        <taxon>Apiaceae</taxon>
        <taxon>Apioideae</taxon>
        <taxon>apioid superclade</taxon>
        <taxon>Apieae</taxon>
        <taxon>Apium</taxon>
    </lineage>
</organism>
<evidence type="ECO:0000313" key="7">
    <source>
        <dbReference type="Proteomes" id="UP000593563"/>
    </source>
</evidence>
<evidence type="ECO:0000256" key="3">
    <source>
        <dbReference type="ARBA" id="ARBA00023125"/>
    </source>
</evidence>
<dbReference type="Proteomes" id="UP000593563">
    <property type="component" value="Unassembled WGS sequence"/>
</dbReference>
<keyword evidence="4" id="KW-0804">Transcription</keyword>
<dbReference type="GO" id="GO:0003677">
    <property type="term" value="F:DNA binding"/>
    <property type="evidence" value="ECO:0007669"/>
    <property type="project" value="UniProtKB-KW"/>
</dbReference>
<dbReference type="InterPro" id="IPR015300">
    <property type="entry name" value="DNA-bd_pseudobarrel_sf"/>
</dbReference>
<accession>A0A6L5BCY6</accession>